<reference evidence="1 2" key="1">
    <citation type="submission" date="2020-02" db="EMBL/GenBank/DDBJ databases">
        <title>Whole-genome analyses of novel actinobacteria.</title>
        <authorList>
            <person name="Sahin N."/>
        </authorList>
    </citation>
    <scope>NUCLEOTIDE SEQUENCE [LARGE SCALE GENOMIC DNA]</scope>
    <source>
        <strain evidence="1 2">A7024</strain>
    </source>
</reference>
<evidence type="ECO:0000313" key="2">
    <source>
        <dbReference type="Proteomes" id="UP000481583"/>
    </source>
</evidence>
<gene>
    <name evidence="1" type="ORF">G5C51_30115</name>
</gene>
<dbReference type="Pfam" id="PF08002">
    <property type="entry name" value="DUF1697"/>
    <property type="match status" value="1"/>
</dbReference>
<dbReference type="EMBL" id="JAAKZV010000184">
    <property type="protein sequence ID" value="NGN68143.1"/>
    <property type="molecule type" value="Genomic_DNA"/>
</dbReference>
<dbReference type="PANTHER" id="PTHR36439:SF1">
    <property type="entry name" value="DUF1697 DOMAIN-CONTAINING PROTEIN"/>
    <property type="match status" value="1"/>
</dbReference>
<proteinExistence type="predicted"/>
<accession>A0A6G4U7Q9</accession>
<dbReference type="Gene3D" id="3.30.70.1280">
    <property type="entry name" value="SP0830-like domains"/>
    <property type="match status" value="1"/>
</dbReference>
<organism evidence="1 2">
    <name type="scientific">Streptomyces coryli</name>
    <dbReference type="NCBI Taxonomy" id="1128680"/>
    <lineage>
        <taxon>Bacteria</taxon>
        <taxon>Bacillati</taxon>
        <taxon>Actinomycetota</taxon>
        <taxon>Actinomycetes</taxon>
        <taxon>Kitasatosporales</taxon>
        <taxon>Streptomycetaceae</taxon>
        <taxon>Streptomyces</taxon>
    </lineage>
</organism>
<evidence type="ECO:0000313" key="1">
    <source>
        <dbReference type="EMBL" id="NGN68143.1"/>
    </source>
</evidence>
<sequence>MSKQIALLRGINVSGTNKIPMARLREVLTDRGYANVVTYVASGNVVFDDPGTATEKTAVGIASAIQEEFGLDIPVIVRTRDEIAAVIDGNPLPEGLAEPAKFVAVFLSAQPKNAWFVTDDPKKYEPDQYVIADRVVYMWCPGGLGRSKLAANFANKKVPFTATARNWNTVLKLLELADEA</sequence>
<dbReference type="PIRSF" id="PIRSF008502">
    <property type="entry name" value="UCP008502"/>
    <property type="match status" value="1"/>
</dbReference>
<dbReference type="AlphaFoldDB" id="A0A6G4U7Q9"/>
<dbReference type="InterPro" id="IPR012545">
    <property type="entry name" value="DUF1697"/>
</dbReference>
<dbReference type="Proteomes" id="UP000481583">
    <property type="component" value="Unassembled WGS sequence"/>
</dbReference>
<keyword evidence="2" id="KW-1185">Reference proteome</keyword>
<name>A0A6G4U7Q9_9ACTN</name>
<dbReference type="SUPFAM" id="SSF160379">
    <property type="entry name" value="SP0830-like"/>
    <property type="match status" value="1"/>
</dbReference>
<dbReference type="RefSeq" id="WP_165241813.1">
    <property type="nucleotide sequence ID" value="NZ_JAAKZV010000184.1"/>
</dbReference>
<comment type="caution">
    <text evidence="1">The sequence shown here is derived from an EMBL/GenBank/DDBJ whole genome shotgun (WGS) entry which is preliminary data.</text>
</comment>
<protein>
    <submittedName>
        <fullName evidence="1">DUF1697 domain-containing protein</fullName>
    </submittedName>
</protein>
<dbReference type="PANTHER" id="PTHR36439">
    <property type="entry name" value="BLL4334 PROTEIN"/>
    <property type="match status" value="1"/>
</dbReference>